<gene>
    <name evidence="11" type="ORF">AS180_18385</name>
</gene>
<dbReference type="Pfam" id="PF00672">
    <property type="entry name" value="HAMP"/>
    <property type="match status" value="1"/>
</dbReference>
<dbReference type="GO" id="GO:0007165">
    <property type="term" value="P:signal transduction"/>
    <property type="evidence" value="ECO:0007669"/>
    <property type="project" value="UniProtKB-KW"/>
</dbReference>
<evidence type="ECO:0000256" key="1">
    <source>
        <dbReference type="ARBA" id="ARBA00004236"/>
    </source>
</evidence>
<dbReference type="InterPro" id="IPR003660">
    <property type="entry name" value="HAMP_dom"/>
</dbReference>
<protein>
    <recommendedName>
        <fullName evidence="13">Methyl-accepting chemotaxis protein</fullName>
    </recommendedName>
</protein>
<keyword evidence="7" id="KW-0175">Coiled coil</keyword>
<keyword evidence="12" id="KW-1185">Reference proteome</keyword>
<keyword evidence="3 8" id="KW-0472">Membrane</keyword>
<feature type="coiled-coil region" evidence="7">
    <location>
        <begin position="109"/>
        <end position="136"/>
    </location>
</feature>
<dbReference type="InterPro" id="IPR004090">
    <property type="entry name" value="Chemotax_Me-accpt_rcpt"/>
</dbReference>
<dbReference type="PROSITE" id="PS50885">
    <property type="entry name" value="HAMP"/>
    <property type="match status" value="1"/>
</dbReference>
<dbReference type="CDD" id="cd11386">
    <property type="entry name" value="MCP_signal"/>
    <property type="match status" value="1"/>
</dbReference>
<dbReference type="SMART" id="SM00283">
    <property type="entry name" value="MA"/>
    <property type="match status" value="1"/>
</dbReference>
<dbReference type="EMBL" id="LNQP01000082">
    <property type="protein sequence ID" value="KSU86480.1"/>
    <property type="molecule type" value="Genomic_DNA"/>
</dbReference>
<proteinExistence type="inferred from homology"/>
<dbReference type="SMART" id="SM00304">
    <property type="entry name" value="HAMP"/>
    <property type="match status" value="1"/>
</dbReference>
<evidence type="ECO:0000256" key="4">
    <source>
        <dbReference type="ARBA" id="ARBA00023224"/>
    </source>
</evidence>
<feature type="transmembrane region" description="Helical" evidence="8">
    <location>
        <begin position="192"/>
        <end position="216"/>
    </location>
</feature>
<dbReference type="GO" id="GO:0004888">
    <property type="term" value="F:transmembrane signaling receptor activity"/>
    <property type="evidence" value="ECO:0007669"/>
    <property type="project" value="InterPro"/>
</dbReference>
<evidence type="ECO:0000256" key="3">
    <source>
        <dbReference type="ARBA" id="ARBA00023136"/>
    </source>
</evidence>
<sequence length="570" mass="61859">MNILRNLKLSLKFFILLTIASISLIIVGTIGYLSTQFTTRGSEIMYTEQLIPNSLVQQIQTNNRALDTFVLEMMITKEPRRNGELNTQITSILRTQDKNLEKLKKIKMLPEQEKALASYEDKLDELRDLRNQTIELATTNKKDEAYELYTSEVAPVRSFANRYLATLQELNTQQAEVIYKQNQQDAKEATNLTMIVAGVALLLLITIGTFIGRLIAQPIRELRTLALQAADGDFTVKSTYKSKDEIGVLTNAFTDLIQNTRRVIQTTNMTSEQVAASSQQLSASAQQSTAASQHISSVMQELADGATQQVGSVEKSMAVIENMAMSSSVVYDHIDKAATTAKEASHLSAEGSTAIQTVNTQMNSINDTVIGLSTVFQSLAERSNEIERINEVITNIAGQTNLLALNAAIEAARAGEHGKGFAVVAAEVRKLAEQSAQSAEQIAALVTLIQNETKQTTESIDSALAEVKEGMDVTTKAGTSFATINKTVTDLAAQIKEVTATVEELSIGTAQVTQAVFEVNGVAEEAASSTQNAAAATEEQLASMEEITASSTALASLAQELQESIQRFKV</sequence>
<dbReference type="Pfam" id="PF00015">
    <property type="entry name" value="MCPsignal"/>
    <property type="match status" value="1"/>
</dbReference>
<evidence type="ECO:0000256" key="2">
    <source>
        <dbReference type="ARBA" id="ARBA00022475"/>
    </source>
</evidence>
<feature type="domain" description="HAMP" evidence="10">
    <location>
        <begin position="213"/>
        <end position="265"/>
    </location>
</feature>
<dbReference type="Pfam" id="PF12729">
    <property type="entry name" value="4HB_MCP_1"/>
    <property type="match status" value="1"/>
</dbReference>
<dbReference type="AlphaFoldDB" id="A0A0V8JIH6"/>
<dbReference type="InterPro" id="IPR004089">
    <property type="entry name" value="MCPsignal_dom"/>
</dbReference>
<dbReference type="InterPro" id="IPR024478">
    <property type="entry name" value="HlyB_4HB_MCP"/>
</dbReference>
<keyword evidence="4 6" id="KW-0807">Transducer</keyword>
<evidence type="ECO:0000313" key="11">
    <source>
        <dbReference type="EMBL" id="KSU86480.1"/>
    </source>
</evidence>
<evidence type="ECO:0000256" key="5">
    <source>
        <dbReference type="ARBA" id="ARBA00029447"/>
    </source>
</evidence>
<evidence type="ECO:0000256" key="6">
    <source>
        <dbReference type="PROSITE-ProRule" id="PRU00284"/>
    </source>
</evidence>
<comment type="caution">
    <text evidence="11">The sequence shown here is derived from an EMBL/GenBank/DDBJ whole genome shotgun (WGS) entry which is preliminary data.</text>
</comment>
<dbReference type="SUPFAM" id="SSF58104">
    <property type="entry name" value="Methyl-accepting chemotaxis protein (MCP) signaling domain"/>
    <property type="match status" value="1"/>
</dbReference>
<evidence type="ECO:0000313" key="12">
    <source>
        <dbReference type="Proteomes" id="UP000053681"/>
    </source>
</evidence>
<evidence type="ECO:0000256" key="8">
    <source>
        <dbReference type="SAM" id="Phobius"/>
    </source>
</evidence>
<accession>A0A0V8JIH6</accession>
<dbReference type="PANTHER" id="PTHR32089:SF112">
    <property type="entry name" value="LYSOZYME-LIKE PROTEIN-RELATED"/>
    <property type="match status" value="1"/>
</dbReference>
<dbReference type="GO" id="GO:0006935">
    <property type="term" value="P:chemotaxis"/>
    <property type="evidence" value="ECO:0007669"/>
    <property type="project" value="InterPro"/>
</dbReference>
<reference evidence="11 12" key="1">
    <citation type="submission" date="2015-11" db="EMBL/GenBank/DDBJ databases">
        <title>Bacillus caseinolyticus sp nov.</title>
        <authorList>
            <person name="Dastager S.G."/>
            <person name="Mawlankar R."/>
        </authorList>
    </citation>
    <scope>NUCLEOTIDE SEQUENCE [LARGE SCALE GENOMIC DNA]</scope>
    <source>
        <strain evidence="11 12">SGD-V-76</strain>
    </source>
</reference>
<dbReference type="PROSITE" id="PS50111">
    <property type="entry name" value="CHEMOTAXIS_TRANSDUC_2"/>
    <property type="match status" value="1"/>
</dbReference>
<evidence type="ECO:0008006" key="13">
    <source>
        <dbReference type="Google" id="ProtNLM"/>
    </source>
</evidence>
<dbReference type="RefSeq" id="WP_062687276.1">
    <property type="nucleotide sequence ID" value="NZ_KQ758697.1"/>
</dbReference>
<dbReference type="PANTHER" id="PTHR32089">
    <property type="entry name" value="METHYL-ACCEPTING CHEMOTAXIS PROTEIN MCPB"/>
    <property type="match status" value="1"/>
</dbReference>
<evidence type="ECO:0000259" key="9">
    <source>
        <dbReference type="PROSITE" id="PS50111"/>
    </source>
</evidence>
<dbReference type="Gene3D" id="6.10.340.10">
    <property type="match status" value="1"/>
</dbReference>
<dbReference type="CDD" id="cd06225">
    <property type="entry name" value="HAMP"/>
    <property type="match status" value="1"/>
</dbReference>
<keyword evidence="8" id="KW-1133">Transmembrane helix</keyword>
<feature type="transmembrane region" description="Helical" evidence="8">
    <location>
        <begin position="12"/>
        <end position="33"/>
    </location>
</feature>
<evidence type="ECO:0000259" key="10">
    <source>
        <dbReference type="PROSITE" id="PS50885"/>
    </source>
</evidence>
<dbReference type="Proteomes" id="UP000053681">
    <property type="component" value="Unassembled WGS sequence"/>
</dbReference>
<keyword evidence="8" id="KW-0812">Transmembrane</keyword>
<comment type="subcellular location">
    <subcellularLocation>
        <location evidence="1">Cell membrane</location>
    </subcellularLocation>
</comment>
<keyword evidence="2" id="KW-1003">Cell membrane</keyword>
<feature type="domain" description="Methyl-accepting transducer" evidence="9">
    <location>
        <begin position="284"/>
        <end position="520"/>
    </location>
</feature>
<name>A0A0V8JIH6_9BACI</name>
<dbReference type="PRINTS" id="PR00260">
    <property type="entry name" value="CHEMTRNSDUCR"/>
</dbReference>
<dbReference type="Gene3D" id="1.10.287.950">
    <property type="entry name" value="Methyl-accepting chemotaxis protein"/>
    <property type="match status" value="1"/>
</dbReference>
<comment type="similarity">
    <text evidence="5">Belongs to the methyl-accepting chemotaxis (MCP) protein family.</text>
</comment>
<organism evidence="11 12">
    <name type="scientific">Priestia veravalensis</name>
    <dbReference type="NCBI Taxonomy" id="1414648"/>
    <lineage>
        <taxon>Bacteria</taxon>
        <taxon>Bacillati</taxon>
        <taxon>Bacillota</taxon>
        <taxon>Bacilli</taxon>
        <taxon>Bacillales</taxon>
        <taxon>Bacillaceae</taxon>
        <taxon>Priestia</taxon>
    </lineage>
</organism>
<dbReference type="GO" id="GO:0005886">
    <property type="term" value="C:plasma membrane"/>
    <property type="evidence" value="ECO:0007669"/>
    <property type="project" value="UniProtKB-SubCell"/>
</dbReference>
<evidence type="ECO:0000256" key="7">
    <source>
        <dbReference type="SAM" id="Coils"/>
    </source>
</evidence>